<feature type="transmembrane region" description="Helical" evidence="7">
    <location>
        <begin position="118"/>
        <end position="140"/>
    </location>
</feature>
<evidence type="ECO:0000256" key="2">
    <source>
        <dbReference type="ARBA" id="ARBA00022448"/>
    </source>
</evidence>
<comment type="caution">
    <text evidence="9">The sequence shown here is derived from an EMBL/GenBank/DDBJ whole genome shotgun (WGS) entry which is preliminary data.</text>
</comment>
<dbReference type="InterPro" id="IPR004740">
    <property type="entry name" value="Nuc_H_symport"/>
</dbReference>
<evidence type="ECO:0000256" key="3">
    <source>
        <dbReference type="ARBA" id="ARBA00022475"/>
    </source>
</evidence>
<accession>A0ABT2ENP7</accession>
<name>A0ABT2ENP7_9BACT</name>
<evidence type="ECO:0000256" key="1">
    <source>
        <dbReference type="ARBA" id="ARBA00004651"/>
    </source>
</evidence>
<dbReference type="EMBL" id="JANUCP010000003">
    <property type="protein sequence ID" value="MCS3919582.1"/>
    <property type="molecule type" value="Genomic_DNA"/>
</dbReference>
<dbReference type="PANTHER" id="PTHR23522:SF4">
    <property type="entry name" value="NUCLEOSIDE PERMEASE NUPG-RELATED"/>
    <property type="match status" value="1"/>
</dbReference>
<feature type="transmembrane region" description="Helical" evidence="7">
    <location>
        <begin position="84"/>
        <end position="106"/>
    </location>
</feature>
<dbReference type="PANTHER" id="PTHR23522">
    <property type="entry name" value="BLL5896 PROTEIN"/>
    <property type="match status" value="1"/>
</dbReference>
<evidence type="ECO:0000256" key="5">
    <source>
        <dbReference type="ARBA" id="ARBA00022989"/>
    </source>
</evidence>
<proteinExistence type="predicted"/>
<keyword evidence="3" id="KW-1003">Cell membrane</keyword>
<evidence type="ECO:0000259" key="8">
    <source>
        <dbReference type="PROSITE" id="PS50850"/>
    </source>
</evidence>
<keyword evidence="10" id="KW-1185">Reference proteome</keyword>
<evidence type="ECO:0000256" key="4">
    <source>
        <dbReference type="ARBA" id="ARBA00022692"/>
    </source>
</evidence>
<feature type="transmembrane region" description="Helical" evidence="7">
    <location>
        <begin position="298"/>
        <end position="318"/>
    </location>
</feature>
<reference evidence="9 10" key="1">
    <citation type="submission" date="2022-08" db="EMBL/GenBank/DDBJ databases">
        <title>Bacterial and archaeal communities from various locations to study Microbial Dark Matter (Phase II).</title>
        <authorList>
            <person name="Stepanauskas R."/>
        </authorList>
    </citation>
    <scope>NUCLEOTIDE SEQUENCE [LARGE SCALE GENOMIC DNA]</scope>
    <source>
        <strain evidence="9 10">PD1</strain>
    </source>
</reference>
<comment type="subcellular location">
    <subcellularLocation>
        <location evidence="1">Cell membrane</location>
        <topology evidence="1">Multi-pass membrane protein</topology>
    </subcellularLocation>
</comment>
<gene>
    <name evidence="9" type="ORF">M2350_001995</name>
</gene>
<keyword evidence="2" id="KW-0813">Transport</keyword>
<dbReference type="Proteomes" id="UP001204798">
    <property type="component" value="Unassembled WGS sequence"/>
</dbReference>
<feature type="transmembrane region" description="Helical" evidence="7">
    <location>
        <begin position="152"/>
        <end position="172"/>
    </location>
</feature>
<keyword evidence="6 7" id="KW-0472">Membrane</keyword>
<dbReference type="InterPro" id="IPR036259">
    <property type="entry name" value="MFS_trans_sf"/>
</dbReference>
<feature type="domain" description="Major facilitator superfamily (MFS) profile" evidence="8">
    <location>
        <begin position="226"/>
        <end position="429"/>
    </location>
</feature>
<dbReference type="InterPro" id="IPR020846">
    <property type="entry name" value="MFS_dom"/>
</dbReference>
<feature type="transmembrane region" description="Helical" evidence="7">
    <location>
        <begin position="52"/>
        <end position="72"/>
    </location>
</feature>
<protein>
    <submittedName>
        <fullName evidence="9">Nucleoside transporter</fullName>
    </submittedName>
</protein>
<feature type="transmembrane region" description="Helical" evidence="7">
    <location>
        <begin position="227"/>
        <end position="247"/>
    </location>
</feature>
<keyword evidence="4 7" id="KW-0812">Transmembrane</keyword>
<feature type="transmembrane region" description="Helical" evidence="7">
    <location>
        <begin position="324"/>
        <end position="351"/>
    </location>
</feature>
<dbReference type="SUPFAM" id="SSF103473">
    <property type="entry name" value="MFS general substrate transporter"/>
    <property type="match status" value="1"/>
</dbReference>
<evidence type="ECO:0000313" key="10">
    <source>
        <dbReference type="Proteomes" id="UP001204798"/>
    </source>
</evidence>
<feature type="transmembrane region" description="Helical" evidence="7">
    <location>
        <begin position="178"/>
        <end position="200"/>
    </location>
</feature>
<organism evidence="9 10">
    <name type="scientific">Candidatus Fervidibacter sacchari</name>
    <dbReference type="NCBI Taxonomy" id="1448929"/>
    <lineage>
        <taxon>Bacteria</taxon>
        <taxon>Candidatus Fervidibacterota</taxon>
        <taxon>Candidatus Fervidibacter</taxon>
    </lineage>
</organism>
<keyword evidence="5 7" id="KW-1133">Transmembrane helix</keyword>
<dbReference type="Pfam" id="PF03825">
    <property type="entry name" value="Nuc_H_symport"/>
    <property type="match status" value="1"/>
</dbReference>
<dbReference type="Gene3D" id="1.20.1250.20">
    <property type="entry name" value="MFS general substrate transporter like domains"/>
    <property type="match status" value="2"/>
</dbReference>
<evidence type="ECO:0000256" key="7">
    <source>
        <dbReference type="SAM" id="Phobius"/>
    </source>
</evidence>
<dbReference type="RefSeq" id="WP_259096143.1">
    <property type="nucleotide sequence ID" value="NZ_CP130454.1"/>
</dbReference>
<feature type="transmembrane region" description="Helical" evidence="7">
    <location>
        <begin position="267"/>
        <end position="289"/>
    </location>
</feature>
<evidence type="ECO:0000256" key="6">
    <source>
        <dbReference type="ARBA" id="ARBA00023136"/>
    </source>
</evidence>
<dbReference type="PROSITE" id="PS50850">
    <property type="entry name" value="MFS"/>
    <property type="match status" value="1"/>
</dbReference>
<feature type="transmembrane region" description="Helical" evidence="7">
    <location>
        <begin position="398"/>
        <end position="420"/>
    </location>
</feature>
<evidence type="ECO:0000313" key="9">
    <source>
        <dbReference type="EMBL" id="MCS3919582.1"/>
    </source>
</evidence>
<feature type="transmembrane region" description="Helical" evidence="7">
    <location>
        <begin position="21"/>
        <end position="40"/>
    </location>
</feature>
<feature type="transmembrane region" description="Helical" evidence="7">
    <location>
        <begin position="363"/>
        <end position="386"/>
    </location>
</feature>
<sequence length="429" mass="47775">MAEERQVSGWQELATALKVMFSQPLLAVMMFLQYAIWGAWEPPLSGILVEKLGFTGFGLALIYNALPIMNLLAPFTAGQVADRWLPAQTALGIFHLVGGVLMLILSTQKQLATMWPLMLLYALFYAPTLALTNSIAFQHLKDPQREFGPIRVWGTIGWIVAGWILSVMRSAFGSADWAVIDVFVLAGIFSILLGLASFALPHTPPAKEAPDPLAFREALVLLKDRNYLTFFIIAFIVATELRLYYMLTFPFLQEAGRVVGITERTLPAWMTIAQIAEIFTITFLLPYALPRWGVRNSLLVGIVAWPIRYIVFAITWAGHQAAPWLVWLSIAALALHGFCYVFFFVVAFIYTDMVAPRDIRSSAQALINFAVLGVGLLIGGFFAGFLKDIFTTDGQTNYTWIFTIPAIITLICAVIFAGLFREERRETAT</sequence>